<dbReference type="SUPFAM" id="SSF51197">
    <property type="entry name" value="Clavaminate synthase-like"/>
    <property type="match status" value="1"/>
</dbReference>
<proteinExistence type="predicted"/>
<keyword evidence="4" id="KW-1185">Reference proteome</keyword>
<evidence type="ECO:0000256" key="1">
    <source>
        <dbReference type="ARBA" id="ARBA00023002"/>
    </source>
</evidence>
<dbReference type="InterPro" id="IPR042098">
    <property type="entry name" value="TauD-like_sf"/>
</dbReference>
<dbReference type="OrthoDB" id="408743at2759"/>
<evidence type="ECO:0000313" key="3">
    <source>
        <dbReference type="EMBL" id="CAG8908636.1"/>
    </source>
</evidence>
<dbReference type="PANTHER" id="PTHR10696">
    <property type="entry name" value="GAMMA-BUTYROBETAINE HYDROXYLASE-RELATED"/>
    <property type="match status" value="1"/>
</dbReference>
<organism evidence="3 4">
    <name type="scientific">Penicillium egyptiacum</name>
    <dbReference type="NCBI Taxonomy" id="1303716"/>
    <lineage>
        <taxon>Eukaryota</taxon>
        <taxon>Fungi</taxon>
        <taxon>Dikarya</taxon>
        <taxon>Ascomycota</taxon>
        <taxon>Pezizomycotina</taxon>
        <taxon>Eurotiomycetes</taxon>
        <taxon>Eurotiomycetidae</taxon>
        <taxon>Eurotiales</taxon>
        <taxon>Aspergillaceae</taxon>
        <taxon>Penicillium</taxon>
    </lineage>
</organism>
<evidence type="ECO:0000313" key="4">
    <source>
        <dbReference type="Proteomes" id="UP001154252"/>
    </source>
</evidence>
<dbReference type="PANTHER" id="PTHR10696:SF21">
    <property type="entry name" value="TAUD_TFDA-LIKE DOMAIN-CONTAINING PROTEIN"/>
    <property type="match status" value="1"/>
</dbReference>
<name>A0A9W4KMG6_9EURO</name>
<dbReference type="Pfam" id="PF02668">
    <property type="entry name" value="TauD"/>
    <property type="match status" value="1"/>
</dbReference>
<dbReference type="Proteomes" id="UP001154252">
    <property type="component" value="Unassembled WGS sequence"/>
</dbReference>
<dbReference type="InterPro" id="IPR003819">
    <property type="entry name" value="TauD/TfdA-like"/>
</dbReference>
<dbReference type="InterPro" id="IPR050411">
    <property type="entry name" value="AlphaKG_dependent_hydroxylases"/>
</dbReference>
<dbReference type="Gene3D" id="3.60.130.10">
    <property type="entry name" value="Clavaminate synthase-like"/>
    <property type="match status" value="1"/>
</dbReference>
<dbReference type="GO" id="GO:0016491">
    <property type="term" value="F:oxidoreductase activity"/>
    <property type="evidence" value="ECO:0007669"/>
    <property type="project" value="UniProtKB-KW"/>
</dbReference>
<keyword evidence="1" id="KW-0560">Oxidoreductase</keyword>
<evidence type="ECO:0000259" key="2">
    <source>
        <dbReference type="Pfam" id="PF02668"/>
    </source>
</evidence>
<comment type="caution">
    <text evidence="3">The sequence shown here is derived from an EMBL/GenBank/DDBJ whole genome shotgun (WGS) entry which is preliminary data.</text>
</comment>
<sequence length="289" mass="32592">MWHSEFSISPSHPPYVVFFCLKPPESGGKTGISSSLAVYDRLKTACPRLLKACVDNGLSYPAPHYISETDTTFFGNGLYKKTAYGPEDGSDISALSEKEKRRVVDGRIRDLAEMGGWSTETKDDPSLPVWQRKGFTWKWRPDGVDVTQRVPGVRTHPTRGKETLFTALGSRYINSKNRQTFSPPHTYLNENNEEAVYLPPMYAGLPKDEPIPEEDMDILHNLQQELSVNVDWEIGDVLIIDVSDLLRSYPDVEGKHINMMCSRTSQFSTPAYPGLAIERSWRAFGIKTD</sequence>
<feature type="domain" description="TauD/TfdA-like" evidence="2">
    <location>
        <begin position="2"/>
        <end position="241"/>
    </location>
</feature>
<dbReference type="EMBL" id="CAJVRC010000895">
    <property type="protein sequence ID" value="CAG8908636.1"/>
    <property type="molecule type" value="Genomic_DNA"/>
</dbReference>
<dbReference type="AlphaFoldDB" id="A0A9W4KMG6"/>
<reference evidence="3" key="1">
    <citation type="submission" date="2021-07" db="EMBL/GenBank/DDBJ databases">
        <authorList>
            <person name="Branca A.L. A."/>
        </authorList>
    </citation>
    <scope>NUCLEOTIDE SEQUENCE</scope>
</reference>
<protein>
    <recommendedName>
        <fullName evidence="2">TauD/TfdA-like domain-containing protein</fullName>
    </recommendedName>
</protein>
<gene>
    <name evidence="3" type="ORF">PEGY_LOCUS9412</name>
</gene>
<accession>A0A9W4KMG6</accession>